<gene>
    <name evidence="1" type="ORF">Tco_0730412</name>
</gene>
<evidence type="ECO:0000313" key="1">
    <source>
        <dbReference type="EMBL" id="GJS80531.1"/>
    </source>
</evidence>
<comment type="caution">
    <text evidence="1">The sequence shown here is derived from an EMBL/GenBank/DDBJ whole genome shotgun (WGS) entry which is preliminary data.</text>
</comment>
<keyword evidence="2" id="KW-1185">Reference proteome</keyword>
<evidence type="ECO:0000313" key="2">
    <source>
        <dbReference type="Proteomes" id="UP001151760"/>
    </source>
</evidence>
<dbReference type="EMBL" id="BQNB010010678">
    <property type="protein sequence ID" value="GJS80531.1"/>
    <property type="molecule type" value="Genomic_DNA"/>
</dbReference>
<name>A0ABQ4YSW6_9ASTR</name>
<reference evidence="1" key="1">
    <citation type="journal article" date="2022" name="Int. J. Mol. Sci.">
        <title>Draft Genome of Tanacetum Coccineum: Genomic Comparison of Closely Related Tanacetum-Family Plants.</title>
        <authorList>
            <person name="Yamashiro T."/>
            <person name="Shiraishi A."/>
            <person name="Nakayama K."/>
            <person name="Satake H."/>
        </authorList>
    </citation>
    <scope>NUCLEOTIDE SEQUENCE</scope>
</reference>
<dbReference type="Proteomes" id="UP001151760">
    <property type="component" value="Unassembled WGS sequence"/>
</dbReference>
<reference evidence="1" key="2">
    <citation type="submission" date="2022-01" db="EMBL/GenBank/DDBJ databases">
        <authorList>
            <person name="Yamashiro T."/>
            <person name="Shiraishi A."/>
            <person name="Satake H."/>
            <person name="Nakayama K."/>
        </authorList>
    </citation>
    <scope>NUCLEOTIDE SEQUENCE</scope>
</reference>
<sequence length="181" mass="20392">MVRLRSSSSPYFTPRVSARDFTMSTSSLQAEKTVYTSLTLFSDTKLNGRDEKKRLDHLKKDQEMLVIKIFSERKKVFKERKKCEKIRAKSDFSLGLLVEFFDLWKLGSPLDTVVEGLMSNVPNEGSIYKLKLCCDITKASMLHRSVEVNLRGLLGLGKVTSAVMNIKISLVPPELSPSSPS</sequence>
<protein>
    <submittedName>
        <fullName evidence="1">Uncharacterized protein</fullName>
    </submittedName>
</protein>
<proteinExistence type="predicted"/>
<accession>A0ABQ4YSW6</accession>
<organism evidence="1 2">
    <name type="scientific">Tanacetum coccineum</name>
    <dbReference type="NCBI Taxonomy" id="301880"/>
    <lineage>
        <taxon>Eukaryota</taxon>
        <taxon>Viridiplantae</taxon>
        <taxon>Streptophyta</taxon>
        <taxon>Embryophyta</taxon>
        <taxon>Tracheophyta</taxon>
        <taxon>Spermatophyta</taxon>
        <taxon>Magnoliopsida</taxon>
        <taxon>eudicotyledons</taxon>
        <taxon>Gunneridae</taxon>
        <taxon>Pentapetalae</taxon>
        <taxon>asterids</taxon>
        <taxon>campanulids</taxon>
        <taxon>Asterales</taxon>
        <taxon>Asteraceae</taxon>
        <taxon>Asteroideae</taxon>
        <taxon>Anthemideae</taxon>
        <taxon>Anthemidinae</taxon>
        <taxon>Tanacetum</taxon>
    </lineage>
</organism>